<organism evidence="2 3">
    <name type="scientific">Aliidiomarina taiwanensis</name>
    <dbReference type="NCBI Taxonomy" id="946228"/>
    <lineage>
        <taxon>Bacteria</taxon>
        <taxon>Pseudomonadati</taxon>
        <taxon>Pseudomonadota</taxon>
        <taxon>Gammaproteobacteria</taxon>
        <taxon>Alteromonadales</taxon>
        <taxon>Idiomarinaceae</taxon>
        <taxon>Aliidiomarina</taxon>
    </lineage>
</organism>
<proteinExistence type="predicted"/>
<dbReference type="SUPFAM" id="SSF52540">
    <property type="entry name" value="P-loop containing nucleoside triphosphate hydrolases"/>
    <property type="match status" value="1"/>
</dbReference>
<dbReference type="InterPro" id="IPR027417">
    <property type="entry name" value="P-loop_NTPase"/>
</dbReference>
<dbReference type="Pfam" id="PF11981">
    <property type="entry name" value="DUF3482"/>
    <property type="match status" value="1"/>
</dbReference>
<dbReference type="InterPro" id="IPR021871">
    <property type="entry name" value="DUF3482"/>
</dbReference>
<dbReference type="OrthoDB" id="5406017at2"/>
<comment type="caution">
    <text evidence="2">The sequence shown here is derived from an EMBL/GenBank/DDBJ whole genome shotgun (WGS) entry which is preliminary data.</text>
</comment>
<dbReference type="Pfam" id="PF01926">
    <property type="entry name" value="MMR_HSR1"/>
    <property type="match status" value="1"/>
</dbReference>
<dbReference type="CDD" id="cd00882">
    <property type="entry name" value="Ras_like_GTPase"/>
    <property type="match status" value="1"/>
</dbReference>
<keyword evidence="3" id="KW-1185">Reference proteome</keyword>
<feature type="domain" description="G" evidence="1">
    <location>
        <begin position="6"/>
        <end position="152"/>
    </location>
</feature>
<protein>
    <submittedName>
        <fullName evidence="2">DUF3482 domain-containing protein</fullName>
    </submittedName>
</protein>
<dbReference type="GO" id="GO:0002098">
    <property type="term" value="P:tRNA wobble uridine modification"/>
    <property type="evidence" value="ECO:0007669"/>
    <property type="project" value="TreeGrafter"/>
</dbReference>
<dbReference type="GO" id="GO:0005525">
    <property type="term" value="F:GTP binding"/>
    <property type="evidence" value="ECO:0007669"/>
    <property type="project" value="InterPro"/>
</dbReference>
<sequence>MFNPVRVSVVGHTNTGKTSFLRTLLKDPHFGEVSSTPSTTRDVLMAELRAQHETIVQLFDTPGLEDSQALYEHLQGYMDDRHKHNGPALLELFLNAPEAKATFEQEAKVIRQLLNTDIALFVIDTRTPVLEKYLDELAILRLAAKPIIPVLNFLDAGRDLQPWQEALARVNLHNSVLFDTQSSSLADENRLLEQCIAAMPMAREPLLRLQQAREQEQAFKQSAAFQLLAELLVNVGAFQIAVDADNEIDLIEAQSAFKNTVIQAENQCLQDILGVFGFDLGDARLQQLPITEGSWQQHSFNADAWKKLGVEAGTGVVAGGTVGAGIDILTGGLSLGAGTVLGAMVGGLYQGSKKFSKKLQAKFTGKVLMQAESQVLDMLLKRQLLLIRALLHRGHAAIEPLQLELDNSLVISTDLRTKLRSLSQQPSWSQLGGGRGHSHDRAGFIKEVKVALDRMLSAK</sequence>
<dbReference type="GO" id="GO:0005829">
    <property type="term" value="C:cytosol"/>
    <property type="evidence" value="ECO:0007669"/>
    <property type="project" value="TreeGrafter"/>
</dbReference>
<evidence type="ECO:0000313" key="3">
    <source>
        <dbReference type="Proteomes" id="UP000286976"/>
    </source>
</evidence>
<accession>A0A432X9R2</accession>
<evidence type="ECO:0000259" key="1">
    <source>
        <dbReference type="Pfam" id="PF01926"/>
    </source>
</evidence>
<gene>
    <name evidence="2" type="ORF">CWE15_02695</name>
</gene>
<dbReference type="Proteomes" id="UP000286976">
    <property type="component" value="Unassembled WGS sequence"/>
</dbReference>
<name>A0A432X9R2_9GAMM</name>
<dbReference type="Gene3D" id="3.40.50.300">
    <property type="entry name" value="P-loop containing nucleotide triphosphate hydrolases"/>
    <property type="match status" value="1"/>
</dbReference>
<dbReference type="AlphaFoldDB" id="A0A432X9R2"/>
<dbReference type="GO" id="GO:0030488">
    <property type="term" value="P:tRNA methylation"/>
    <property type="evidence" value="ECO:0007669"/>
    <property type="project" value="TreeGrafter"/>
</dbReference>
<dbReference type="RefSeq" id="WP_126756496.1">
    <property type="nucleotide sequence ID" value="NZ_PIPQ01000001.1"/>
</dbReference>
<dbReference type="PANTHER" id="PTHR42714:SF7">
    <property type="entry name" value="G DOMAIN-CONTAINING PROTEIN"/>
    <property type="match status" value="1"/>
</dbReference>
<evidence type="ECO:0000313" key="2">
    <source>
        <dbReference type="EMBL" id="RUO44099.1"/>
    </source>
</evidence>
<reference evidence="2 3" key="1">
    <citation type="journal article" date="2011" name="Front. Microbiol.">
        <title>Genomic signatures of strain selection and enhancement in Bacillus atrophaeus var. globigii, a historical biowarfare simulant.</title>
        <authorList>
            <person name="Gibbons H.S."/>
            <person name="Broomall S.M."/>
            <person name="McNew L.A."/>
            <person name="Daligault H."/>
            <person name="Chapman C."/>
            <person name="Bruce D."/>
            <person name="Karavis M."/>
            <person name="Krepps M."/>
            <person name="McGregor P.A."/>
            <person name="Hong C."/>
            <person name="Park K.H."/>
            <person name="Akmal A."/>
            <person name="Feldman A."/>
            <person name="Lin J.S."/>
            <person name="Chang W.E."/>
            <person name="Higgs B.W."/>
            <person name="Demirev P."/>
            <person name="Lindquist J."/>
            <person name="Liem A."/>
            <person name="Fochler E."/>
            <person name="Read T.D."/>
            <person name="Tapia R."/>
            <person name="Johnson S."/>
            <person name="Bishop-Lilly K.A."/>
            <person name="Detter C."/>
            <person name="Han C."/>
            <person name="Sozhamannan S."/>
            <person name="Rosenzweig C.N."/>
            <person name="Skowronski E.W."/>
        </authorList>
    </citation>
    <scope>NUCLEOTIDE SEQUENCE [LARGE SCALE GENOMIC DNA]</scope>
    <source>
        <strain evidence="2 3">AIT1</strain>
    </source>
</reference>
<dbReference type="InterPro" id="IPR006073">
    <property type="entry name" value="GTP-bd"/>
</dbReference>
<dbReference type="EMBL" id="PIPQ01000001">
    <property type="protein sequence ID" value="RUO44099.1"/>
    <property type="molecule type" value="Genomic_DNA"/>
</dbReference>
<dbReference type="PANTHER" id="PTHR42714">
    <property type="entry name" value="TRNA MODIFICATION GTPASE GTPBP3"/>
    <property type="match status" value="1"/>
</dbReference>